<reference evidence="3 4" key="1">
    <citation type="submission" date="2024-06" db="EMBL/GenBank/DDBJ databases">
        <title>A chromosome level genome sequence of Diviner's sage (Salvia divinorum).</title>
        <authorList>
            <person name="Ford S.A."/>
            <person name="Ro D.-K."/>
            <person name="Ness R.W."/>
            <person name="Phillips M.A."/>
        </authorList>
    </citation>
    <scope>NUCLEOTIDE SEQUENCE [LARGE SCALE GENOMIC DNA]</scope>
    <source>
        <strain evidence="3">SAF-2024a</strain>
        <tissue evidence="3">Leaf</tissue>
    </source>
</reference>
<sequence length="202" mass="23821">MTTKFEHSIINPLTRNNTPHYYQKPSPMDRFLESQNIESMRKKMLMQEQLFKHQVQELHRLYNQQRKVMQEIENGLKQQKETRDITKSEFTSIRHQIEAESKISERIEYANERTPIKIDLESTPSSSTHRFEDHHALKRADDEVEVELTLSIGHCTGRRRSKSAEIQGSDEVQQVASSSSTSVYQETRRPHWLLQDLSLNRT</sequence>
<proteinExistence type="predicted"/>
<evidence type="ECO:0000313" key="3">
    <source>
        <dbReference type="EMBL" id="KAL1548845.1"/>
    </source>
</evidence>
<feature type="coiled-coil region" evidence="1">
    <location>
        <begin position="62"/>
        <end position="89"/>
    </location>
</feature>
<keyword evidence="1" id="KW-0175">Coiled coil</keyword>
<evidence type="ECO:0000256" key="2">
    <source>
        <dbReference type="SAM" id="MobiDB-lite"/>
    </source>
</evidence>
<accession>A0ABD1GXG6</accession>
<dbReference type="EMBL" id="JBEAFC010000007">
    <property type="protein sequence ID" value="KAL1548845.1"/>
    <property type="molecule type" value="Genomic_DNA"/>
</dbReference>
<gene>
    <name evidence="3" type="ORF">AAHA92_17028</name>
</gene>
<evidence type="ECO:0000256" key="1">
    <source>
        <dbReference type="SAM" id="Coils"/>
    </source>
</evidence>
<organism evidence="3 4">
    <name type="scientific">Salvia divinorum</name>
    <name type="common">Maria pastora</name>
    <name type="synonym">Diviner's sage</name>
    <dbReference type="NCBI Taxonomy" id="28513"/>
    <lineage>
        <taxon>Eukaryota</taxon>
        <taxon>Viridiplantae</taxon>
        <taxon>Streptophyta</taxon>
        <taxon>Embryophyta</taxon>
        <taxon>Tracheophyta</taxon>
        <taxon>Spermatophyta</taxon>
        <taxon>Magnoliopsida</taxon>
        <taxon>eudicotyledons</taxon>
        <taxon>Gunneridae</taxon>
        <taxon>Pentapetalae</taxon>
        <taxon>asterids</taxon>
        <taxon>lamiids</taxon>
        <taxon>Lamiales</taxon>
        <taxon>Lamiaceae</taxon>
        <taxon>Nepetoideae</taxon>
        <taxon>Mentheae</taxon>
        <taxon>Salviinae</taxon>
        <taxon>Salvia</taxon>
        <taxon>Salvia subgen. Calosphace</taxon>
    </lineage>
</organism>
<name>A0ABD1GXG6_SALDI</name>
<keyword evidence="4" id="KW-1185">Reference proteome</keyword>
<comment type="caution">
    <text evidence="3">The sequence shown here is derived from an EMBL/GenBank/DDBJ whole genome shotgun (WGS) entry which is preliminary data.</text>
</comment>
<evidence type="ECO:0000313" key="4">
    <source>
        <dbReference type="Proteomes" id="UP001567538"/>
    </source>
</evidence>
<protein>
    <submittedName>
        <fullName evidence="3">Uncharacterized protein</fullName>
    </submittedName>
</protein>
<dbReference type="PANTHER" id="PTHR33167">
    <property type="entry name" value="TRANSCRIPTION FACTOR, PUTATIVE (DUF863)-RELATED"/>
    <property type="match status" value="1"/>
</dbReference>
<feature type="compositionally biased region" description="Low complexity" evidence="2">
    <location>
        <begin position="172"/>
        <end position="183"/>
    </location>
</feature>
<dbReference type="AlphaFoldDB" id="A0ABD1GXG6"/>
<feature type="region of interest" description="Disordered" evidence="2">
    <location>
        <begin position="158"/>
        <end position="183"/>
    </location>
</feature>
<dbReference type="PANTHER" id="PTHR33167:SF33">
    <property type="entry name" value="MYB-CC TYPE TRANSCRIPTION FACTOR LHEQLE-CONTAINING DOMAIN-CONTAINING PROTEIN"/>
    <property type="match status" value="1"/>
</dbReference>
<dbReference type="Proteomes" id="UP001567538">
    <property type="component" value="Unassembled WGS sequence"/>
</dbReference>